<organism evidence="2 3">
    <name type="scientific">Pseudonocardia alaniniphila</name>
    <dbReference type="NCBI Taxonomy" id="75291"/>
    <lineage>
        <taxon>Bacteria</taxon>
        <taxon>Bacillati</taxon>
        <taxon>Actinomycetota</taxon>
        <taxon>Actinomycetes</taxon>
        <taxon>Pseudonocardiales</taxon>
        <taxon>Pseudonocardiaceae</taxon>
        <taxon>Pseudonocardia</taxon>
    </lineage>
</organism>
<dbReference type="EMBL" id="JAKXMK010000009">
    <property type="protein sequence ID" value="MCH6166375.1"/>
    <property type="molecule type" value="Genomic_DNA"/>
</dbReference>
<proteinExistence type="predicted"/>
<sequence>MAHLRNKTALAGLLLGALLAGGCGTVATVAAPEPVAVQEPAATSSPGPVRLTGDVRTPRDLDADDLAALPHHTVAVEYESGSGHQSHSETGVLLADLVPADALATTDRKNDALSFGVLAVGADGYAALVSFGEISPEFGDRGVLLATAEDGKPLERPRLVVPGDVKGGRYVSDVVELRVIRTAD</sequence>
<comment type="caution">
    <text evidence="2">The sequence shown here is derived from an EMBL/GenBank/DDBJ whole genome shotgun (WGS) entry which is preliminary data.</text>
</comment>
<evidence type="ECO:0000256" key="1">
    <source>
        <dbReference type="SAM" id="SignalP"/>
    </source>
</evidence>
<dbReference type="Proteomes" id="UP001299970">
    <property type="component" value="Unassembled WGS sequence"/>
</dbReference>
<name>A0ABS9TCV9_9PSEU</name>
<keyword evidence="3" id="KW-1185">Reference proteome</keyword>
<feature type="signal peptide" evidence="1">
    <location>
        <begin position="1"/>
        <end position="22"/>
    </location>
</feature>
<protein>
    <recommendedName>
        <fullName evidence="4">Molybdopterin-dependent oxidoreductase-like protein</fullName>
    </recommendedName>
</protein>
<evidence type="ECO:0008006" key="4">
    <source>
        <dbReference type="Google" id="ProtNLM"/>
    </source>
</evidence>
<accession>A0ABS9TCV9</accession>
<evidence type="ECO:0000313" key="2">
    <source>
        <dbReference type="EMBL" id="MCH6166375.1"/>
    </source>
</evidence>
<reference evidence="2 3" key="1">
    <citation type="submission" date="2022-03" db="EMBL/GenBank/DDBJ databases">
        <title>Pseudonocardia alaer sp. nov., a novel actinomycete isolated from reed forest soil.</title>
        <authorList>
            <person name="Wang L."/>
        </authorList>
    </citation>
    <scope>NUCLEOTIDE SEQUENCE [LARGE SCALE GENOMIC DNA]</scope>
    <source>
        <strain evidence="2 3">Y-16303</strain>
    </source>
</reference>
<dbReference type="RefSeq" id="WP_241036407.1">
    <property type="nucleotide sequence ID" value="NZ_BAAAJF010000002.1"/>
</dbReference>
<dbReference type="SUPFAM" id="SSF56524">
    <property type="entry name" value="Oxidoreductase molybdopterin-binding domain"/>
    <property type="match status" value="1"/>
</dbReference>
<feature type="chain" id="PRO_5046427459" description="Molybdopterin-dependent oxidoreductase-like protein" evidence="1">
    <location>
        <begin position="23"/>
        <end position="184"/>
    </location>
</feature>
<keyword evidence="1" id="KW-0732">Signal</keyword>
<dbReference type="InterPro" id="IPR036374">
    <property type="entry name" value="OxRdtase_Mopterin-bd_sf"/>
</dbReference>
<dbReference type="PROSITE" id="PS51257">
    <property type="entry name" value="PROKAR_LIPOPROTEIN"/>
    <property type="match status" value="1"/>
</dbReference>
<dbReference type="Gene3D" id="3.90.420.10">
    <property type="entry name" value="Oxidoreductase, molybdopterin-binding domain"/>
    <property type="match status" value="1"/>
</dbReference>
<gene>
    <name evidence="2" type="ORF">MMF94_11825</name>
</gene>
<evidence type="ECO:0000313" key="3">
    <source>
        <dbReference type="Proteomes" id="UP001299970"/>
    </source>
</evidence>